<dbReference type="PANTHER" id="PTHR39428:SF1">
    <property type="entry name" value="F420H(2)-DEPENDENT QUINONE REDUCTASE RV1261C"/>
    <property type="match status" value="1"/>
</dbReference>
<evidence type="ECO:0000313" key="3">
    <source>
        <dbReference type="EMBL" id="SDW46393.1"/>
    </source>
</evidence>
<accession>A0A1H2TR39</accession>
<dbReference type="GO" id="GO:0005886">
    <property type="term" value="C:plasma membrane"/>
    <property type="evidence" value="ECO:0007669"/>
    <property type="project" value="TreeGrafter"/>
</dbReference>
<proteinExistence type="inferred from homology"/>
<name>A0A1H2TR39_9PSEU</name>
<keyword evidence="4" id="KW-1185">Reference proteome</keyword>
<comment type="catalytic activity">
    <reaction evidence="2">
        <text>oxidized coenzyme F420-(gamma-L-Glu)(n) + a quinol + H(+) = reduced coenzyme F420-(gamma-L-Glu)(n) + a quinone</text>
        <dbReference type="Rhea" id="RHEA:39663"/>
        <dbReference type="Rhea" id="RHEA-COMP:12939"/>
        <dbReference type="Rhea" id="RHEA-COMP:14378"/>
        <dbReference type="ChEBI" id="CHEBI:15378"/>
        <dbReference type="ChEBI" id="CHEBI:24646"/>
        <dbReference type="ChEBI" id="CHEBI:132124"/>
        <dbReference type="ChEBI" id="CHEBI:133980"/>
        <dbReference type="ChEBI" id="CHEBI:139511"/>
    </reaction>
</comment>
<sequence>MSLAPGIIWADQKLHRASSGRFSLVAMAGLPSLRLTTTGRKSGLARSNNLLYFPDGDGFVLTGSNWGKPSDPAWTFNLRAKPEATIAIKGREIAVVARELLDDEYDVMWRRLLDFWPGYAMERTAAGRRLPIFSLSRSI</sequence>
<comment type="similarity">
    <text evidence="1">Belongs to the F420H(2)-dependent quinone reductase family.</text>
</comment>
<protein>
    <submittedName>
        <fullName evidence="3">Deazaflavin-dependent oxidoreductase, nitroreductase family</fullName>
    </submittedName>
</protein>
<evidence type="ECO:0000256" key="2">
    <source>
        <dbReference type="ARBA" id="ARBA00049106"/>
    </source>
</evidence>
<dbReference type="EMBL" id="FNON01000001">
    <property type="protein sequence ID" value="SDW46393.1"/>
    <property type="molecule type" value="Genomic_DNA"/>
</dbReference>
<dbReference type="GO" id="GO:0016491">
    <property type="term" value="F:oxidoreductase activity"/>
    <property type="evidence" value="ECO:0007669"/>
    <property type="project" value="InterPro"/>
</dbReference>
<organism evidence="3 4">
    <name type="scientific">Amycolatopsis xylanica</name>
    <dbReference type="NCBI Taxonomy" id="589385"/>
    <lineage>
        <taxon>Bacteria</taxon>
        <taxon>Bacillati</taxon>
        <taxon>Actinomycetota</taxon>
        <taxon>Actinomycetes</taxon>
        <taxon>Pseudonocardiales</taxon>
        <taxon>Pseudonocardiaceae</taxon>
        <taxon>Amycolatopsis</taxon>
    </lineage>
</organism>
<gene>
    <name evidence="3" type="ORF">SAMN05421504_101654</name>
</gene>
<dbReference type="Proteomes" id="UP000199515">
    <property type="component" value="Unassembled WGS sequence"/>
</dbReference>
<reference evidence="3 4" key="1">
    <citation type="submission" date="2016-10" db="EMBL/GenBank/DDBJ databases">
        <authorList>
            <person name="de Groot N.N."/>
        </authorList>
    </citation>
    <scope>NUCLEOTIDE SEQUENCE [LARGE SCALE GENOMIC DNA]</scope>
    <source>
        <strain evidence="3 4">CPCC 202699</strain>
    </source>
</reference>
<dbReference type="Pfam" id="PF04075">
    <property type="entry name" value="F420H2_quin_red"/>
    <property type="match status" value="1"/>
</dbReference>
<dbReference type="PANTHER" id="PTHR39428">
    <property type="entry name" value="F420H(2)-DEPENDENT QUINONE REDUCTASE RV1261C"/>
    <property type="match status" value="1"/>
</dbReference>
<dbReference type="AlphaFoldDB" id="A0A1H2TR39"/>
<evidence type="ECO:0000256" key="1">
    <source>
        <dbReference type="ARBA" id="ARBA00008710"/>
    </source>
</evidence>
<dbReference type="NCBIfam" id="TIGR00026">
    <property type="entry name" value="hi_GC_TIGR00026"/>
    <property type="match status" value="1"/>
</dbReference>
<dbReference type="STRING" id="589385.SAMN05421504_101654"/>
<dbReference type="InterPro" id="IPR012349">
    <property type="entry name" value="Split_barrel_FMN-bd"/>
</dbReference>
<dbReference type="Gene3D" id="2.30.110.10">
    <property type="entry name" value="Electron Transport, Fmn-binding Protein, Chain A"/>
    <property type="match status" value="1"/>
</dbReference>
<evidence type="ECO:0000313" key="4">
    <source>
        <dbReference type="Proteomes" id="UP000199515"/>
    </source>
</evidence>
<dbReference type="GO" id="GO:0070967">
    <property type="term" value="F:coenzyme F420 binding"/>
    <property type="evidence" value="ECO:0007669"/>
    <property type="project" value="TreeGrafter"/>
</dbReference>
<dbReference type="InterPro" id="IPR004378">
    <property type="entry name" value="F420H2_quin_Rdtase"/>
</dbReference>
<dbReference type="OrthoDB" id="8225825at2"/>